<feature type="domain" description="Anoctamin dimerisation" evidence="1">
    <location>
        <begin position="29"/>
        <end position="113"/>
    </location>
</feature>
<organism evidence="2 3">
    <name type="scientific">Cordylochernes scorpioides</name>
    <dbReference type="NCBI Taxonomy" id="51811"/>
    <lineage>
        <taxon>Eukaryota</taxon>
        <taxon>Metazoa</taxon>
        <taxon>Ecdysozoa</taxon>
        <taxon>Arthropoda</taxon>
        <taxon>Chelicerata</taxon>
        <taxon>Arachnida</taxon>
        <taxon>Pseudoscorpiones</taxon>
        <taxon>Cheliferoidea</taxon>
        <taxon>Chernetidae</taxon>
        <taxon>Cordylochernes</taxon>
    </lineage>
</organism>
<dbReference type="EMBL" id="CP092868">
    <property type="protein sequence ID" value="UYV68797.1"/>
    <property type="molecule type" value="Genomic_DNA"/>
</dbReference>
<keyword evidence="3" id="KW-1185">Reference proteome</keyword>
<proteinExistence type="predicted"/>
<reference evidence="2 3" key="1">
    <citation type="submission" date="2022-01" db="EMBL/GenBank/DDBJ databases">
        <title>A chromosomal length assembly of Cordylochernes scorpioides.</title>
        <authorList>
            <person name="Zeh D."/>
            <person name="Zeh J."/>
        </authorList>
    </citation>
    <scope>NUCLEOTIDE SEQUENCE [LARGE SCALE GENOMIC DNA]</scope>
    <source>
        <strain evidence="2">IN4F17</strain>
        <tissue evidence="2">Whole Body</tissue>
    </source>
</reference>
<dbReference type="Proteomes" id="UP001235939">
    <property type="component" value="Chromosome 06"/>
</dbReference>
<dbReference type="PANTHER" id="PTHR12308:SF84">
    <property type="entry name" value="ANOCTAMIN"/>
    <property type="match status" value="1"/>
</dbReference>
<gene>
    <name evidence="2" type="ORF">LAZ67_6000897</name>
</gene>
<dbReference type="PANTHER" id="PTHR12308">
    <property type="entry name" value="ANOCTAMIN"/>
    <property type="match status" value="1"/>
</dbReference>
<dbReference type="Pfam" id="PF16178">
    <property type="entry name" value="Anoct_dimer"/>
    <property type="match status" value="1"/>
</dbReference>
<protein>
    <submittedName>
        <fullName evidence="2">ANO4</fullName>
    </submittedName>
</protein>
<name>A0ABY6KK56_9ARAC</name>
<dbReference type="InterPro" id="IPR032394">
    <property type="entry name" value="Anoct_dimer"/>
</dbReference>
<evidence type="ECO:0000259" key="1">
    <source>
        <dbReference type="Pfam" id="PF16178"/>
    </source>
</evidence>
<dbReference type="InterPro" id="IPR007632">
    <property type="entry name" value="Anoctamin"/>
</dbReference>
<sequence length="307" mass="34442">MVRASSYRPRPKTQLCRSGEMMVNASQMRGQQQDQYRFVGQDYEHYFTYAQRSRIVWEILIRTPYEPNESHATTGVIHLINNGTYKAGFPLHDGPYGKGSYKADGDTKNERRAVFRRENRVILCLAGLLHLHAYTSSWSGALHHALRPIYHAHQHPQVGMDTSPCSTASLPCTPTSPGRCGHFTMLYGLSTMHTNIPSQEICNGKDAGSAIMCPLCDKKCDYWRLSDGCMFSKIIHLFDNPATVGFAVFMSLWGALRLVPNLVFRVSYLYEPRTQTLTGWCVFSHDVYGAVEEETSSTSLGMGPSGL</sequence>
<evidence type="ECO:0000313" key="3">
    <source>
        <dbReference type="Proteomes" id="UP001235939"/>
    </source>
</evidence>
<evidence type="ECO:0000313" key="2">
    <source>
        <dbReference type="EMBL" id="UYV68797.1"/>
    </source>
</evidence>
<accession>A0ABY6KK56</accession>